<dbReference type="Proteomes" id="UP000295499">
    <property type="component" value="Unassembled WGS sequence"/>
</dbReference>
<protein>
    <submittedName>
        <fullName evidence="2">Uncharacterized protein</fullName>
    </submittedName>
</protein>
<keyword evidence="1" id="KW-0812">Transmembrane</keyword>
<evidence type="ECO:0000256" key="1">
    <source>
        <dbReference type="SAM" id="Phobius"/>
    </source>
</evidence>
<keyword evidence="1" id="KW-0472">Membrane</keyword>
<proteinExistence type="predicted"/>
<sequence>MKRRITINILLSFVLVPIIMAARDYYFIVILKDHSFFYGTFWEYETLELLITLLITPLFWLIFFMLPYNLIILKKEKKRRLRFYEKVLYFELLLMIAWFLLGVIENLWSHPFWKNLNAVFYFLPFSILFAGLVHLFVDRKEHSSTMQKLNAPLAQ</sequence>
<reference evidence="2 3" key="1">
    <citation type="submission" date="2019-03" db="EMBL/GenBank/DDBJ databases">
        <title>Genomic Encyclopedia of Archaeal and Bacterial Type Strains, Phase II (KMG-II): from individual species to whole genera.</title>
        <authorList>
            <person name="Goeker M."/>
        </authorList>
    </citation>
    <scope>NUCLEOTIDE SEQUENCE [LARGE SCALE GENOMIC DNA]</scope>
    <source>
        <strain evidence="2 3">DSM 19034</strain>
    </source>
</reference>
<feature type="transmembrane region" description="Helical" evidence="1">
    <location>
        <begin position="83"/>
        <end position="104"/>
    </location>
</feature>
<feature type="transmembrane region" description="Helical" evidence="1">
    <location>
        <begin position="116"/>
        <end position="137"/>
    </location>
</feature>
<evidence type="ECO:0000313" key="3">
    <source>
        <dbReference type="Proteomes" id="UP000295499"/>
    </source>
</evidence>
<evidence type="ECO:0000313" key="2">
    <source>
        <dbReference type="EMBL" id="TDO21299.1"/>
    </source>
</evidence>
<accession>A0A4V3C3A7</accession>
<dbReference type="EMBL" id="SNWM01000003">
    <property type="protein sequence ID" value="TDO21299.1"/>
    <property type="molecule type" value="Genomic_DNA"/>
</dbReference>
<organism evidence="2 3">
    <name type="scientific">Pedobacter duraquae</name>
    <dbReference type="NCBI Taxonomy" id="425511"/>
    <lineage>
        <taxon>Bacteria</taxon>
        <taxon>Pseudomonadati</taxon>
        <taxon>Bacteroidota</taxon>
        <taxon>Sphingobacteriia</taxon>
        <taxon>Sphingobacteriales</taxon>
        <taxon>Sphingobacteriaceae</taxon>
        <taxon>Pedobacter</taxon>
    </lineage>
</organism>
<comment type="caution">
    <text evidence="2">The sequence shown here is derived from an EMBL/GenBank/DDBJ whole genome shotgun (WGS) entry which is preliminary data.</text>
</comment>
<gene>
    <name evidence="2" type="ORF">CLV32_2403</name>
</gene>
<keyword evidence="1" id="KW-1133">Transmembrane helix</keyword>
<dbReference type="OrthoDB" id="805675at2"/>
<keyword evidence="3" id="KW-1185">Reference proteome</keyword>
<name>A0A4V3C3A7_9SPHI</name>
<feature type="transmembrane region" description="Helical" evidence="1">
    <location>
        <begin position="7"/>
        <end position="29"/>
    </location>
</feature>
<dbReference type="AlphaFoldDB" id="A0A4V3C3A7"/>
<feature type="transmembrane region" description="Helical" evidence="1">
    <location>
        <begin position="49"/>
        <end position="71"/>
    </location>
</feature>
<dbReference type="RefSeq" id="WP_133555693.1">
    <property type="nucleotide sequence ID" value="NZ_SNWM01000003.1"/>
</dbReference>